<dbReference type="EMBL" id="CP002838">
    <property type="protein sequence ID" value="AEM39274.1"/>
    <property type="molecule type" value="Genomic_DNA"/>
</dbReference>
<dbReference type="GO" id="GO:0006412">
    <property type="term" value="P:translation"/>
    <property type="evidence" value="ECO:0007669"/>
    <property type="project" value="UniProtKB-UniRule"/>
</dbReference>
<keyword evidence="3 6" id="KW-0689">Ribosomal protein</keyword>
<organism evidence="8 9">
    <name type="scientific">Pyrolobus fumarii (strain DSM 11204 / 1A)</name>
    <dbReference type="NCBI Taxonomy" id="694429"/>
    <lineage>
        <taxon>Archaea</taxon>
        <taxon>Thermoproteota</taxon>
        <taxon>Thermoprotei</taxon>
        <taxon>Desulfurococcales</taxon>
        <taxon>Pyrodictiaceae</taxon>
        <taxon>Pyrolobus</taxon>
    </lineage>
</organism>
<dbReference type="OrthoDB" id="372305at2157"/>
<feature type="region of interest" description="Disordered" evidence="7">
    <location>
        <begin position="1"/>
        <end position="23"/>
    </location>
</feature>
<dbReference type="InterPro" id="IPR022309">
    <property type="entry name" value="Ribosomal_Se8/biogenesis_NSA2"/>
</dbReference>
<feature type="compositionally biased region" description="Basic residues" evidence="7">
    <location>
        <begin position="13"/>
        <end position="23"/>
    </location>
</feature>
<keyword evidence="9" id="KW-1185">Reference proteome</keyword>
<evidence type="ECO:0000313" key="9">
    <source>
        <dbReference type="Proteomes" id="UP000001037"/>
    </source>
</evidence>
<dbReference type="GO" id="GO:0005840">
    <property type="term" value="C:ribosome"/>
    <property type="evidence" value="ECO:0007669"/>
    <property type="project" value="UniProtKB-KW"/>
</dbReference>
<dbReference type="Pfam" id="PF01201">
    <property type="entry name" value="Ribosomal_S8e"/>
    <property type="match status" value="1"/>
</dbReference>
<dbReference type="HAMAP" id="MF_00029">
    <property type="entry name" value="Ribosomal_eS8"/>
    <property type="match status" value="1"/>
</dbReference>
<dbReference type="STRING" id="694429.Pyrfu_1416"/>
<dbReference type="InterPro" id="IPR001047">
    <property type="entry name" value="Ribosomal_eS8"/>
</dbReference>
<evidence type="ECO:0000256" key="1">
    <source>
        <dbReference type="ARBA" id="ARBA00005257"/>
    </source>
</evidence>
<dbReference type="FunCoup" id="G0EH50">
    <property type="interactions" value="63"/>
</dbReference>
<dbReference type="GeneID" id="11138602"/>
<sequence>MGVYQGNDLKKPSGGRKRPHRKVKRKYWMGRFPTETRLGDRDVRRHIRVRGGNYKIRLKVAAYANVIDPETKKAQKVRILRVIETPSNPHYARRGIITKGAIIETELGKARVTSRPGQDGVINAILIEKSEKARARAAGSSA</sequence>
<dbReference type="PANTHER" id="PTHR10394">
    <property type="entry name" value="40S RIBOSOMAL PROTEIN S8"/>
    <property type="match status" value="1"/>
</dbReference>
<dbReference type="KEGG" id="pfm:Pyrfu_1416"/>
<gene>
    <name evidence="6" type="primary">rps8e</name>
    <name evidence="8" type="ordered locus">Pyrfu_1416</name>
</gene>
<name>G0EH50_PYRF1</name>
<dbReference type="HOGENOM" id="CLU_080597_2_1_2"/>
<dbReference type="CDD" id="cd11382">
    <property type="entry name" value="Ribosomal_S8e"/>
    <property type="match status" value="1"/>
</dbReference>
<evidence type="ECO:0000256" key="7">
    <source>
        <dbReference type="SAM" id="MobiDB-lite"/>
    </source>
</evidence>
<dbReference type="FunFam" id="2.40.10.310:FF:000002">
    <property type="entry name" value="30S ribosomal protein S8e"/>
    <property type="match status" value="1"/>
</dbReference>
<accession>G0EH50</accession>
<dbReference type="InParanoid" id="G0EH50"/>
<evidence type="ECO:0000256" key="2">
    <source>
        <dbReference type="ARBA" id="ARBA00011458"/>
    </source>
</evidence>
<dbReference type="eggNOG" id="arCOG04154">
    <property type="taxonomic scope" value="Archaea"/>
</dbReference>
<evidence type="ECO:0000256" key="5">
    <source>
        <dbReference type="ARBA" id="ARBA00035277"/>
    </source>
</evidence>
<proteinExistence type="inferred from homology"/>
<dbReference type="GO" id="GO:1990904">
    <property type="term" value="C:ribonucleoprotein complex"/>
    <property type="evidence" value="ECO:0007669"/>
    <property type="project" value="UniProtKB-KW"/>
</dbReference>
<protein>
    <recommendedName>
        <fullName evidence="5 6">Small ribosomal subunit protein eS8</fullName>
    </recommendedName>
</protein>
<dbReference type="Gene3D" id="2.40.10.310">
    <property type="match status" value="1"/>
</dbReference>
<keyword evidence="4 6" id="KW-0687">Ribonucleoprotein</keyword>
<comment type="subunit">
    <text evidence="2 6">Part of the 30S ribosomal subunit.</text>
</comment>
<dbReference type="AlphaFoldDB" id="G0EH50"/>
<evidence type="ECO:0000256" key="6">
    <source>
        <dbReference type="HAMAP-Rule" id="MF_00029"/>
    </source>
</evidence>
<comment type="similarity">
    <text evidence="1 6">Belongs to the eukaryotic ribosomal protein eS8 family.</text>
</comment>
<dbReference type="Proteomes" id="UP000001037">
    <property type="component" value="Chromosome"/>
</dbReference>
<dbReference type="InterPro" id="IPR020919">
    <property type="entry name" value="Ribosomal_protein_eS8_arc"/>
</dbReference>
<reference evidence="8 9" key="1">
    <citation type="journal article" date="2011" name="Stand. Genomic Sci.">
        <title>Complete genome sequence of the hyperthermophilic chemolithoautotroph Pyrolobus fumarii type strain (1A).</title>
        <authorList>
            <person name="Anderson I."/>
            <person name="Goker M."/>
            <person name="Nolan M."/>
            <person name="Lucas S."/>
            <person name="Hammon N."/>
            <person name="Deshpande S."/>
            <person name="Cheng J.F."/>
            <person name="Tapia R."/>
            <person name="Han C."/>
            <person name="Goodwin L."/>
            <person name="Pitluck S."/>
            <person name="Huntemann M."/>
            <person name="Liolios K."/>
            <person name="Ivanova N."/>
            <person name="Pagani I."/>
            <person name="Mavromatis K."/>
            <person name="Ovchinikova G."/>
            <person name="Pati A."/>
            <person name="Chen A."/>
            <person name="Palaniappan K."/>
            <person name="Land M."/>
            <person name="Hauser L."/>
            <person name="Brambilla E.M."/>
            <person name="Huber H."/>
            <person name="Yasawong M."/>
            <person name="Rohde M."/>
            <person name="Spring S."/>
            <person name="Abt B."/>
            <person name="Sikorski J."/>
            <person name="Wirth R."/>
            <person name="Detter J.C."/>
            <person name="Woyke T."/>
            <person name="Bristow J."/>
            <person name="Eisen J.A."/>
            <person name="Markowitz V."/>
            <person name="Hugenholtz P."/>
            <person name="Kyrpides N.C."/>
            <person name="Klenk H.P."/>
            <person name="Lapidus A."/>
        </authorList>
    </citation>
    <scope>NUCLEOTIDE SEQUENCE [LARGE SCALE GENOMIC DNA]</scope>
    <source>
        <strain evidence="9">DSM 11204 / 1A</strain>
    </source>
</reference>
<evidence type="ECO:0000256" key="3">
    <source>
        <dbReference type="ARBA" id="ARBA00022980"/>
    </source>
</evidence>
<dbReference type="RefSeq" id="WP_014026951.1">
    <property type="nucleotide sequence ID" value="NC_015931.1"/>
</dbReference>
<evidence type="ECO:0000313" key="8">
    <source>
        <dbReference type="EMBL" id="AEM39274.1"/>
    </source>
</evidence>
<dbReference type="NCBIfam" id="TIGR00307">
    <property type="entry name" value="eS8"/>
    <property type="match status" value="1"/>
</dbReference>
<evidence type="ECO:0000256" key="4">
    <source>
        <dbReference type="ARBA" id="ARBA00023274"/>
    </source>
</evidence>
<dbReference type="GO" id="GO:0003735">
    <property type="term" value="F:structural constituent of ribosome"/>
    <property type="evidence" value="ECO:0007669"/>
    <property type="project" value="InterPro"/>
</dbReference>